<evidence type="ECO:0000256" key="2">
    <source>
        <dbReference type="ARBA" id="ARBA00012741"/>
    </source>
</evidence>
<evidence type="ECO:0000256" key="1">
    <source>
        <dbReference type="ARBA" id="ARBA00001657"/>
    </source>
</evidence>
<dbReference type="PANTHER" id="PTHR46673:SF1">
    <property type="entry name" value="4F2 CELL-SURFACE ANTIGEN HEAVY CHAIN"/>
    <property type="match status" value="1"/>
</dbReference>
<evidence type="ECO:0000256" key="4">
    <source>
        <dbReference type="SAM" id="Phobius"/>
    </source>
</evidence>
<feature type="compositionally biased region" description="Basic and acidic residues" evidence="3">
    <location>
        <begin position="1"/>
        <end position="13"/>
    </location>
</feature>
<feature type="domain" description="Solute carrier family 3 member 2 N-terminal" evidence="6">
    <location>
        <begin position="84"/>
        <end position="159"/>
    </location>
</feature>
<dbReference type="GO" id="GO:0016323">
    <property type="term" value="C:basolateral plasma membrane"/>
    <property type="evidence" value="ECO:0007669"/>
    <property type="project" value="TreeGrafter"/>
</dbReference>
<evidence type="ECO:0000259" key="5">
    <source>
        <dbReference type="Pfam" id="PF00128"/>
    </source>
</evidence>
<evidence type="ECO:0000313" key="7">
    <source>
        <dbReference type="RefSeq" id="XP_028135522.1"/>
    </source>
</evidence>
<feature type="domain" description="Glycosyl hydrolase family 13 catalytic" evidence="5">
    <location>
        <begin position="194"/>
        <end position="436"/>
    </location>
</feature>
<accession>A0A6P7FKL4</accession>
<dbReference type="PANTHER" id="PTHR46673">
    <property type="entry name" value="4F2 CELL-SURFACE ANTIGEN HEAVY CHAIN"/>
    <property type="match status" value="1"/>
</dbReference>
<dbReference type="InterPro" id="IPR031984">
    <property type="entry name" value="SLC3A2_N"/>
</dbReference>
<keyword evidence="4" id="KW-0472">Membrane</keyword>
<keyword evidence="4" id="KW-0812">Transmembrane</keyword>
<dbReference type="SUPFAM" id="SSF51445">
    <property type="entry name" value="(Trans)glycosidases"/>
    <property type="match status" value="1"/>
</dbReference>
<evidence type="ECO:0000259" key="6">
    <source>
        <dbReference type="Pfam" id="PF16028"/>
    </source>
</evidence>
<dbReference type="GO" id="GO:0015180">
    <property type="term" value="F:L-alanine transmembrane transporter activity"/>
    <property type="evidence" value="ECO:0007669"/>
    <property type="project" value="TreeGrafter"/>
</dbReference>
<dbReference type="GO" id="GO:0015190">
    <property type="term" value="F:L-leucine transmembrane transporter activity"/>
    <property type="evidence" value="ECO:0007669"/>
    <property type="project" value="TreeGrafter"/>
</dbReference>
<dbReference type="Pfam" id="PF00128">
    <property type="entry name" value="Alpha-amylase"/>
    <property type="match status" value="1"/>
</dbReference>
<comment type="catalytic activity">
    <reaction evidence="1">
        <text>Hydrolysis of terminal, non-reducing (1-&gt;4)-linked alpha-D-glucose residues with release of alpha-D-glucose.</text>
        <dbReference type="EC" id="3.2.1.20"/>
    </reaction>
</comment>
<proteinExistence type="predicted"/>
<keyword evidence="4" id="KW-1133">Transmembrane helix</keyword>
<dbReference type="FunCoup" id="A0A6P7FKL4">
    <property type="interactions" value="185"/>
</dbReference>
<dbReference type="InterPro" id="IPR006047">
    <property type="entry name" value="GH13_cat_dom"/>
</dbReference>
<dbReference type="Gene3D" id="3.20.20.80">
    <property type="entry name" value="Glycosidases"/>
    <property type="match status" value="1"/>
</dbReference>
<dbReference type="Gene3D" id="3.90.400.10">
    <property type="entry name" value="Oligo-1,6-glucosidase, Domain 2"/>
    <property type="match status" value="1"/>
</dbReference>
<dbReference type="InParanoid" id="A0A6P7FKL4"/>
<dbReference type="RefSeq" id="XP_028135522.1">
    <property type="nucleotide sequence ID" value="XM_028279721.1"/>
</dbReference>
<feature type="region of interest" description="Disordered" evidence="3">
    <location>
        <begin position="1"/>
        <end position="64"/>
    </location>
</feature>
<dbReference type="AlphaFoldDB" id="A0A6P7FKL4"/>
<organism evidence="7">
    <name type="scientific">Diabrotica virgifera virgifera</name>
    <name type="common">western corn rootworm</name>
    <dbReference type="NCBI Taxonomy" id="50390"/>
    <lineage>
        <taxon>Eukaryota</taxon>
        <taxon>Metazoa</taxon>
        <taxon>Ecdysozoa</taxon>
        <taxon>Arthropoda</taxon>
        <taxon>Hexapoda</taxon>
        <taxon>Insecta</taxon>
        <taxon>Pterygota</taxon>
        <taxon>Neoptera</taxon>
        <taxon>Endopterygota</taxon>
        <taxon>Coleoptera</taxon>
        <taxon>Polyphaga</taxon>
        <taxon>Cucujiformia</taxon>
        <taxon>Chrysomeloidea</taxon>
        <taxon>Chrysomelidae</taxon>
        <taxon>Galerucinae</taxon>
        <taxon>Diabroticina</taxon>
        <taxon>Diabroticites</taxon>
        <taxon>Diabrotica</taxon>
    </lineage>
</organism>
<gene>
    <name evidence="7" type="primary">LOC114330381</name>
</gene>
<dbReference type="GO" id="GO:0016324">
    <property type="term" value="C:apical plasma membrane"/>
    <property type="evidence" value="ECO:0007669"/>
    <property type="project" value="TreeGrafter"/>
</dbReference>
<dbReference type="GO" id="GO:0005975">
    <property type="term" value="P:carbohydrate metabolic process"/>
    <property type="evidence" value="ECO:0007669"/>
    <property type="project" value="InterPro"/>
</dbReference>
<sequence>MNGNSKSEDKKESPGSGSYKPVPNKEMEVLGDTVIRSKAGSKSNNKETDGADERMLPKEDTKVSPKSEISLKDVKIVMGEKNGDAKLDIVEPKATFGGMTKEELMKYANDPFWVRLRWFLFVTFWLLWAAMLIGAIMIIYAAPKCDPPPPRTWWQVGPLATLDPDAKPESLNSLNKDIKGVIIVWPEDSYKPFDETHNTIQLIKKGKELGTKIIVDLDPAATDLWYAESENSSETFSDYYIWQPPSYENGVKLTPPNNWNYLNKNSSWEYSNVRKLFYYAPLGVPHLNFRKEAVIDEFSKVIKKFIGHGASGIRIRNAPLLLVDPKFESEGKIGNKDGVVIGDPGFFTPTKTMNLLDLGKLLLNWKEVVRNNTVDGLLMVAEELGKIQSYQVNDSLVVDLPLMTNVFSKPNVTTIVNRLNHTFKIDNVKWPLWKETSSSLPPDVVSIVTSLLPGASLVKLNDTIDHQLLQIRESPSIMRGNCDMYAVSNDTVFAFVRQREISGNPGVLVLLNTGDQKVTLNVKQNIAALSDLDEVTIQYYSKNYNETTHKDINAKKDSTDIPISPKSVLVLQYVPKKKQ</sequence>
<dbReference type="InterPro" id="IPR045857">
    <property type="entry name" value="O16G_dom_2"/>
</dbReference>
<dbReference type="OrthoDB" id="204980at2759"/>
<dbReference type="InterPro" id="IPR042280">
    <property type="entry name" value="SLC3A2"/>
</dbReference>
<feature type="compositionally biased region" description="Basic and acidic residues" evidence="3">
    <location>
        <begin position="44"/>
        <end position="64"/>
    </location>
</feature>
<dbReference type="GO" id="GO:0015823">
    <property type="term" value="P:phenylalanine transport"/>
    <property type="evidence" value="ECO:0007669"/>
    <property type="project" value="TreeGrafter"/>
</dbReference>
<dbReference type="InterPro" id="IPR017853">
    <property type="entry name" value="GH"/>
</dbReference>
<protein>
    <recommendedName>
        <fullName evidence="2">alpha-glucosidase</fullName>
        <ecNumber evidence="2">3.2.1.20</ecNumber>
    </recommendedName>
</protein>
<dbReference type="Pfam" id="PF16028">
    <property type="entry name" value="SLC3A2_N"/>
    <property type="match status" value="1"/>
</dbReference>
<name>A0A6P7FKL4_DIAVI</name>
<evidence type="ECO:0000256" key="3">
    <source>
        <dbReference type="SAM" id="MobiDB-lite"/>
    </source>
</evidence>
<dbReference type="GO" id="GO:1904273">
    <property type="term" value="P:L-alanine import across plasma membrane"/>
    <property type="evidence" value="ECO:0007669"/>
    <property type="project" value="TreeGrafter"/>
</dbReference>
<reference evidence="7" key="1">
    <citation type="submission" date="2025-08" db="UniProtKB">
        <authorList>
            <consortium name="RefSeq"/>
        </authorList>
    </citation>
    <scope>IDENTIFICATION</scope>
    <source>
        <tissue evidence="7">Whole insect</tissue>
    </source>
</reference>
<dbReference type="GO" id="GO:0015173">
    <property type="term" value="F:aromatic amino acid transmembrane transporter activity"/>
    <property type="evidence" value="ECO:0007669"/>
    <property type="project" value="TreeGrafter"/>
</dbReference>
<dbReference type="GO" id="GO:0004558">
    <property type="term" value="F:alpha-1,4-glucosidase activity"/>
    <property type="evidence" value="ECO:0007669"/>
    <property type="project" value="UniProtKB-EC"/>
</dbReference>
<dbReference type="GO" id="GO:1903801">
    <property type="term" value="P:L-leucine import across plasma membrane"/>
    <property type="evidence" value="ECO:0007669"/>
    <property type="project" value="TreeGrafter"/>
</dbReference>
<feature type="transmembrane region" description="Helical" evidence="4">
    <location>
        <begin position="118"/>
        <end position="142"/>
    </location>
</feature>
<dbReference type="EC" id="3.2.1.20" evidence="2"/>